<evidence type="ECO:0000259" key="3">
    <source>
        <dbReference type="Pfam" id="PF00888"/>
    </source>
</evidence>
<evidence type="ECO:0000313" key="4">
    <source>
        <dbReference type="EMBL" id="EEQ43171.1"/>
    </source>
</evidence>
<dbReference type="AlphaFoldDB" id="C4YND8"/>
<accession>C4YND8</accession>
<feature type="region of interest" description="Disordered" evidence="2">
    <location>
        <begin position="1"/>
        <end position="30"/>
    </location>
</feature>
<dbReference type="Gene3D" id="1.20.1310.10">
    <property type="entry name" value="Cullin Repeats"/>
    <property type="match status" value="2"/>
</dbReference>
<evidence type="ECO:0000313" key="5">
    <source>
        <dbReference type="Proteomes" id="UP000001429"/>
    </source>
</evidence>
<dbReference type="Pfam" id="PF00888">
    <property type="entry name" value="Cullin"/>
    <property type="match status" value="1"/>
</dbReference>
<dbReference type="InterPro" id="IPR001373">
    <property type="entry name" value="Cullin_N"/>
</dbReference>
<dbReference type="EMBL" id="CM000309">
    <property type="protein sequence ID" value="EEQ43171.1"/>
    <property type="molecule type" value="Genomic_DNA"/>
</dbReference>
<comment type="similarity">
    <text evidence="1">Belongs to the cullin family.</text>
</comment>
<dbReference type="PaxDb" id="5476-C4YND8"/>
<dbReference type="SUPFAM" id="SSF74788">
    <property type="entry name" value="Cullin repeat-like"/>
    <property type="match status" value="1"/>
</dbReference>
<dbReference type="InterPro" id="IPR016159">
    <property type="entry name" value="Cullin_repeat-like_dom_sf"/>
</dbReference>
<proteinExistence type="inferred from homology"/>
<name>C4YND8_CANAW</name>
<dbReference type="GO" id="GO:0031625">
    <property type="term" value="F:ubiquitin protein ligase binding"/>
    <property type="evidence" value="ECO:0007669"/>
    <property type="project" value="InterPro"/>
</dbReference>
<dbReference type="GO" id="GO:0006511">
    <property type="term" value="P:ubiquitin-dependent protein catabolic process"/>
    <property type="evidence" value="ECO:0007669"/>
    <property type="project" value="InterPro"/>
</dbReference>
<dbReference type="VEuPathDB" id="FungiDB:CAWG_01397"/>
<gene>
    <name evidence="4" type="ORF">CAWG_01397</name>
</gene>
<dbReference type="Proteomes" id="UP000001429">
    <property type="component" value="Chromosome R"/>
</dbReference>
<organism evidence="4 5">
    <name type="scientific">Candida albicans (strain WO-1)</name>
    <name type="common">Yeast</name>
    <dbReference type="NCBI Taxonomy" id="294748"/>
    <lineage>
        <taxon>Eukaryota</taxon>
        <taxon>Fungi</taxon>
        <taxon>Dikarya</taxon>
        <taxon>Ascomycota</taxon>
        <taxon>Saccharomycotina</taxon>
        <taxon>Pichiomycetes</taxon>
        <taxon>Debaryomycetaceae</taxon>
        <taxon>Candida/Lodderomyces clade</taxon>
        <taxon>Candida</taxon>
    </lineage>
</organism>
<dbReference type="PANTHER" id="PTHR11932">
    <property type="entry name" value="CULLIN"/>
    <property type="match status" value="1"/>
</dbReference>
<feature type="domain" description="Cullin N-terminal" evidence="3">
    <location>
        <begin position="40"/>
        <end position="297"/>
    </location>
</feature>
<dbReference type="OMA" id="MEAHFRL"/>
<feature type="compositionally biased region" description="Low complexity" evidence="2">
    <location>
        <begin position="17"/>
        <end position="28"/>
    </location>
</feature>
<protein>
    <recommendedName>
        <fullName evidence="3">Cullin N-terminal domain-containing protein</fullName>
    </recommendedName>
</protein>
<evidence type="ECO:0000256" key="1">
    <source>
        <dbReference type="ARBA" id="ARBA00006019"/>
    </source>
</evidence>
<keyword evidence="5" id="KW-1185">Reference proteome</keyword>
<dbReference type="HOGENOM" id="CLU_004747_1_0_1"/>
<reference evidence="4 5" key="1">
    <citation type="journal article" date="2009" name="Nature">
        <title>Evolution of pathogenicity and sexual reproduction in eight Candida genomes.</title>
        <authorList>
            <person name="Butler G."/>
            <person name="Rasmussen M.D."/>
            <person name="Lin M.F."/>
            <person name="Santos M.A."/>
            <person name="Sakthikumar S."/>
            <person name="Munro C.A."/>
            <person name="Rheinbay E."/>
            <person name="Grabherr M."/>
            <person name="Forche A."/>
            <person name="Reedy J.L."/>
            <person name="Agrafioti I."/>
            <person name="Arnaud M.B."/>
            <person name="Bates S."/>
            <person name="Brown A.J."/>
            <person name="Brunke S."/>
            <person name="Costanzo M.C."/>
            <person name="Fitzpatrick D.A."/>
            <person name="de Groot P.W."/>
            <person name="Harris D."/>
            <person name="Hoyer L.L."/>
            <person name="Hube B."/>
            <person name="Klis F.M."/>
            <person name="Kodira C."/>
            <person name="Lennard N."/>
            <person name="Logue M.E."/>
            <person name="Martin R."/>
            <person name="Neiman A.M."/>
            <person name="Nikolaou E."/>
            <person name="Quail M.A."/>
            <person name="Quinn J."/>
            <person name="Santos M.C."/>
            <person name="Schmitzberger F.F."/>
            <person name="Sherlock G."/>
            <person name="Shah P."/>
            <person name="Silverstein K.A."/>
            <person name="Skrzypek M.S."/>
            <person name="Soll D."/>
            <person name="Staggs R."/>
            <person name="Stansfield I."/>
            <person name="Stumpf M.P."/>
            <person name="Sudbery P.E."/>
            <person name="Srikantha T."/>
            <person name="Zeng Q."/>
            <person name="Berman J."/>
            <person name="Berriman M."/>
            <person name="Heitman J."/>
            <person name="Gow N.A."/>
            <person name="Lorenz M.C."/>
            <person name="Birren B.W."/>
            <person name="Kellis M."/>
            <person name="Cuomo C.A."/>
        </authorList>
    </citation>
    <scope>NUCLEOTIDE SEQUENCE [LARGE SCALE GENOMIC DNA]</scope>
    <source>
        <strain evidence="4 5">WO-1</strain>
    </source>
</reference>
<dbReference type="InterPro" id="IPR045093">
    <property type="entry name" value="Cullin"/>
</dbReference>
<sequence length="309" mass="35581">MMPPGGRKSKIRPPRKSLISSSSSSENSTTDPVIDFDKNWSVLSSAISQIQTKNVSNLSYEQLYRKAYVLVLRKFGGKLYDNVANVIKTHLLTRREKLLSVSANHDLFMESILQEWSEHLQAMKFISDVLMYLNKVYVAEHKKLLIYDLGIQLFKDYVIKYNNDEVGSKIVNMVIDEIAKSRTGVVITSSMYITKIINMMELLVEPSGSSDILFGDSYYQIKFEPKFLKSSEESLYNLSQEFVSHNSGTKYLQLTTQFIKDEDNRVRFYLPPSTYPKLVELMNNIMIKDKIDNMILSSNQGLEYWVNPV</sequence>
<evidence type="ECO:0000256" key="2">
    <source>
        <dbReference type="SAM" id="MobiDB-lite"/>
    </source>
</evidence>